<name>A0A1G9C349_9BACT</name>
<gene>
    <name evidence="1" type="ORF">SAMN05660337_0523</name>
</gene>
<dbReference type="OrthoDB" id="9794844at2"/>
<dbReference type="STRING" id="246191.SAMN05660337_0523"/>
<proteinExistence type="predicted"/>
<organism evidence="1 2">
    <name type="scientific">Maridesulfovibrio ferrireducens</name>
    <dbReference type="NCBI Taxonomy" id="246191"/>
    <lineage>
        <taxon>Bacteria</taxon>
        <taxon>Pseudomonadati</taxon>
        <taxon>Thermodesulfobacteriota</taxon>
        <taxon>Desulfovibrionia</taxon>
        <taxon>Desulfovibrionales</taxon>
        <taxon>Desulfovibrionaceae</taxon>
        <taxon>Maridesulfovibrio</taxon>
    </lineage>
</organism>
<accession>A0A1G9C349</accession>
<sequence>MRNVIRLLVVSMLVMQLFGCVSGKKTSPEEPAVAAVGATESYEEFVPYTEFDDIAVPNELSRVPERTFIYENKEFKTGMIVMKGRVENQSLIDFFVNQMAKDNWTKESSIISSMSTIVFKKPYKSCMIRITDGSYNTEVEIYAVELKAESLRDSGGVHEQNIK</sequence>
<dbReference type="RefSeq" id="WP_092157942.1">
    <property type="nucleotide sequence ID" value="NZ_FNGA01000001.1"/>
</dbReference>
<protein>
    <submittedName>
        <fullName evidence="1">Uncharacterized protein</fullName>
    </submittedName>
</protein>
<dbReference type="Proteomes" id="UP000199053">
    <property type="component" value="Unassembled WGS sequence"/>
</dbReference>
<evidence type="ECO:0000313" key="2">
    <source>
        <dbReference type="Proteomes" id="UP000199053"/>
    </source>
</evidence>
<dbReference type="AlphaFoldDB" id="A0A1G9C349"/>
<dbReference type="EMBL" id="FNGA01000001">
    <property type="protein sequence ID" value="SDK46087.1"/>
    <property type="molecule type" value="Genomic_DNA"/>
</dbReference>
<reference evidence="2" key="1">
    <citation type="submission" date="2016-10" db="EMBL/GenBank/DDBJ databases">
        <authorList>
            <person name="Varghese N."/>
            <person name="Submissions S."/>
        </authorList>
    </citation>
    <scope>NUCLEOTIDE SEQUENCE [LARGE SCALE GENOMIC DNA]</scope>
    <source>
        <strain evidence="2">DSM 16995</strain>
    </source>
</reference>
<evidence type="ECO:0000313" key="1">
    <source>
        <dbReference type="EMBL" id="SDK46087.1"/>
    </source>
</evidence>
<keyword evidence="2" id="KW-1185">Reference proteome</keyword>